<reference evidence="2 3" key="1">
    <citation type="submission" date="2019-06" db="EMBL/GenBank/DDBJ databases">
        <authorList>
            <person name="Palmer J.M."/>
        </authorList>
    </citation>
    <scope>NUCLEOTIDE SEQUENCE [LARGE SCALE GENOMIC DNA]</scope>
    <source>
        <strain evidence="2 3">TWF106</strain>
    </source>
</reference>
<feature type="compositionally biased region" description="Low complexity" evidence="1">
    <location>
        <begin position="88"/>
        <end position="97"/>
    </location>
</feature>
<feature type="compositionally biased region" description="Basic residues" evidence="1">
    <location>
        <begin position="172"/>
        <end position="183"/>
    </location>
</feature>
<accession>A0A7C8UU39</accession>
<gene>
    <name evidence="2" type="ORF">TWF106_007857</name>
</gene>
<comment type="caution">
    <text evidence="2">The sequence shown here is derived from an EMBL/GenBank/DDBJ whole genome shotgun (WGS) entry which is preliminary data.</text>
</comment>
<name>A0A7C8UU39_ORBOL</name>
<feature type="compositionally biased region" description="Basic and acidic residues" evidence="1">
    <location>
        <begin position="108"/>
        <end position="124"/>
    </location>
</feature>
<evidence type="ECO:0000313" key="2">
    <source>
        <dbReference type="EMBL" id="KAF3217893.1"/>
    </source>
</evidence>
<evidence type="ECO:0000256" key="1">
    <source>
        <dbReference type="SAM" id="MobiDB-lite"/>
    </source>
</evidence>
<evidence type="ECO:0000313" key="3">
    <source>
        <dbReference type="Proteomes" id="UP000472727"/>
    </source>
</evidence>
<feature type="compositionally biased region" description="Basic and acidic residues" evidence="1">
    <location>
        <begin position="184"/>
        <end position="196"/>
    </location>
</feature>
<proteinExistence type="predicted"/>
<sequence length="207" mass="22275">MTRPIEPLHPSHPAHIVHHQICNHILRRIYKPSPDDPSQTGCICSHPPEEIVRPICLERGGIPCRIDELTYEVASLPIECNSCAEKNSSSSSSSSSRGGEEGSSEGEIMAKEKDGEGVVKSGRERKGKGRVSGKVSKRVGMSHTPATKLAMGFGGLGIESPSSKSSGSSSSKKGKRGNSKRRSKESNRDTEEEKVWKQLRSGPVGGF</sequence>
<dbReference type="AlphaFoldDB" id="A0A7C8UU39"/>
<dbReference type="EMBL" id="WIWS01000043">
    <property type="protein sequence ID" value="KAF3217893.1"/>
    <property type="molecule type" value="Genomic_DNA"/>
</dbReference>
<feature type="compositionally biased region" description="Low complexity" evidence="1">
    <location>
        <begin position="160"/>
        <end position="171"/>
    </location>
</feature>
<protein>
    <submittedName>
        <fullName evidence="2">Uncharacterized protein</fullName>
    </submittedName>
</protein>
<feature type="region of interest" description="Disordered" evidence="1">
    <location>
        <begin position="83"/>
        <end position="207"/>
    </location>
</feature>
<organism evidence="2 3">
    <name type="scientific">Orbilia oligospora</name>
    <name type="common">Nematode-trapping fungus</name>
    <name type="synonym">Arthrobotrys oligospora</name>
    <dbReference type="NCBI Taxonomy" id="2813651"/>
    <lineage>
        <taxon>Eukaryota</taxon>
        <taxon>Fungi</taxon>
        <taxon>Dikarya</taxon>
        <taxon>Ascomycota</taxon>
        <taxon>Pezizomycotina</taxon>
        <taxon>Orbiliomycetes</taxon>
        <taxon>Orbiliales</taxon>
        <taxon>Orbiliaceae</taxon>
        <taxon>Orbilia</taxon>
    </lineage>
</organism>
<feature type="compositionally biased region" description="Basic residues" evidence="1">
    <location>
        <begin position="125"/>
        <end position="137"/>
    </location>
</feature>
<dbReference type="Proteomes" id="UP000472727">
    <property type="component" value="Unassembled WGS sequence"/>
</dbReference>